<dbReference type="Pfam" id="PF20176">
    <property type="entry name" value="DUF6541"/>
    <property type="match status" value="1"/>
</dbReference>
<feature type="transmembrane region" description="Helical" evidence="1">
    <location>
        <begin position="367"/>
        <end position="388"/>
    </location>
</feature>
<keyword evidence="1" id="KW-1133">Transmembrane helix</keyword>
<keyword evidence="1" id="KW-0472">Membrane</keyword>
<feature type="transmembrane region" description="Helical" evidence="1">
    <location>
        <begin position="205"/>
        <end position="223"/>
    </location>
</feature>
<evidence type="ECO:0008006" key="4">
    <source>
        <dbReference type="Google" id="ProtNLM"/>
    </source>
</evidence>
<dbReference type="AlphaFoldDB" id="A0A1H3VJQ6"/>
<sequence length="633" mass="69432">MVLLPGVLIVIAAMPRTRPVFAVAQAPAWTLGVVAVLSFLEPLLPFTWGLIPFIGATLLVAGIAWTIRRAVEGTWHTSWDAWKNARDYRYVGFAAVVWLIVILPIVLTSDATLPVQGGDSNYHYNQLWLMEKTGEASPLLSNATMAGVDPTPWFYPNTWHALLSLVTVGPMDALSVVNAMLVVTPALFLLGTAAFTVVVADTGRAYVWGLVAATFAPLALLRLQLATTLWPFVLAFSVIPGLLAAIVPELQPLQSRRVLRTLAIFALPLFGIFAVHPSVLLVISLPIFVIVVATLLRRGYVGIHRGEKKRSIGAVLLAAALVAAAYLFIILPGPQRYYFGRFPNVDWSGIPRKLFVSTAMFLPGGGAYAVLFYLGVCIITAAGIVLLWKKRKYALLLAWFSQWLIVVASYLPIKGVSNLTALYYNHPNRAEFAAAIYFVPMAGYLFYEIAGWAGERWSWKNAPRVESVLAMVLVLCTTIYGFKGVGNDTETTFHPKEDNVRYLASPEEIAMIRAAGNVLPADAYVIGDPAAGAALLQPLSNIDVVWPYPNYPTKGDDAFLLQRFRLIDSDPFVCDLLNEYDIAYFYDDEARYYNGGYTDALRPGLYGVDTSEGFTEIARGGTAVLYRIDACND</sequence>
<feature type="transmembrane region" description="Helical" evidence="1">
    <location>
        <begin position="258"/>
        <end position="275"/>
    </location>
</feature>
<feature type="transmembrane region" description="Helical" evidence="1">
    <location>
        <begin position="229"/>
        <end position="246"/>
    </location>
</feature>
<gene>
    <name evidence="2" type="ORF">SAMN02910418_00109</name>
</gene>
<dbReference type="InterPro" id="IPR046671">
    <property type="entry name" value="DUF6541"/>
</dbReference>
<protein>
    <recommendedName>
        <fullName evidence="4">Arabinofuranosyltransferase AftA N-terminal domain-containing protein</fullName>
    </recommendedName>
</protein>
<accession>A0A1H3VJQ6</accession>
<keyword evidence="1" id="KW-0812">Transmembrane</keyword>
<reference evidence="3" key="1">
    <citation type="submission" date="2016-10" db="EMBL/GenBank/DDBJ databases">
        <authorList>
            <person name="Varghese N."/>
            <person name="Submissions S."/>
        </authorList>
    </citation>
    <scope>NUCLEOTIDE SEQUENCE [LARGE SCALE GENOMIC DNA]</scope>
    <source>
        <strain evidence="3">KPR-1</strain>
    </source>
</reference>
<evidence type="ECO:0000256" key="1">
    <source>
        <dbReference type="SAM" id="Phobius"/>
    </source>
</evidence>
<feature type="transmembrane region" description="Helical" evidence="1">
    <location>
        <begin position="312"/>
        <end position="331"/>
    </location>
</feature>
<dbReference type="Proteomes" id="UP000199288">
    <property type="component" value="Unassembled WGS sequence"/>
</dbReference>
<evidence type="ECO:0000313" key="3">
    <source>
        <dbReference type="Proteomes" id="UP000199288"/>
    </source>
</evidence>
<name>A0A1H3VJQ6_9ACTO</name>
<dbReference type="RefSeq" id="WP_315971766.1">
    <property type="nucleotide sequence ID" value="NZ_FNQV01000001.1"/>
</dbReference>
<evidence type="ECO:0000313" key="2">
    <source>
        <dbReference type="EMBL" id="SDZ75033.1"/>
    </source>
</evidence>
<feature type="transmembrane region" description="Helical" evidence="1">
    <location>
        <begin position="395"/>
        <end position="413"/>
    </location>
</feature>
<keyword evidence="3" id="KW-1185">Reference proteome</keyword>
<organism evidence="2 3">
    <name type="scientific">Bowdeniella nasicola</name>
    <dbReference type="NCBI Taxonomy" id="208480"/>
    <lineage>
        <taxon>Bacteria</taxon>
        <taxon>Bacillati</taxon>
        <taxon>Actinomycetota</taxon>
        <taxon>Actinomycetes</taxon>
        <taxon>Actinomycetales</taxon>
        <taxon>Actinomycetaceae</taxon>
        <taxon>Bowdeniella</taxon>
    </lineage>
</organism>
<dbReference type="EMBL" id="FNQV01000001">
    <property type="protein sequence ID" value="SDZ75033.1"/>
    <property type="molecule type" value="Genomic_DNA"/>
</dbReference>
<feature type="transmembrane region" description="Helical" evidence="1">
    <location>
        <begin position="88"/>
        <end position="107"/>
    </location>
</feature>
<feature type="transmembrane region" description="Helical" evidence="1">
    <location>
        <begin position="281"/>
        <end position="300"/>
    </location>
</feature>
<proteinExistence type="predicted"/>
<feature type="transmembrane region" description="Helical" evidence="1">
    <location>
        <begin position="433"/>
        <end position="453"/>
    </location>
</feature>
<feature type="transmembrane region" description="Helical" evidence="1">
    <location>
        <begin position="173"/>
        <end position="198"/>
    </location>
</feature>
<feature type="transmembrane region" description="Helical" evidence="1">
    <location>
        <begin position="46"/>
        <end position="67"/>
    </location>
</feature>